<evidence type="ECO:0000313" key="2">
    <source>
        <dbReference type="EMBL" id="OAF67333.1"/>
    </source>
</evidence>
<evidence type="ECO:0000313" key="3">
    <source>
        <dbReference type="Proteomes" id="UP000078046"/>
    </source>
</evidence>
<protein>
    <submittedName>
        <fullName evidence="2">Uncharacterized protein</fullName>
    </submittedName>
</protein>
<comment type="caution">
    <text evidence="2">The sequence shown here is derived from an EMBL/GenBank/DDBJ whole genome shotgun (WGS) entry which is preliminary data.</text>
</comment>
<evidence type="ECO:0000256" key="1">
    <source>
        <dbReference type="SAM" id="MobiDB-lite"/>
    </source>
</evidence>
<gene>
    <name evidence="2" type="ORF">A3Q56_04938</name>
</gene>
<sequence length="132" mass="15279">MSNINYHLSQTKKFTRRVSRMFSFSRTPRLNKHFSRSFLMGHKKRHITTSSTNGQADGFDSMSSCSNQDKISIASTSKAEHLGYHKCDFKKPDDKFNVNENETFVQENDSVKSFNIIPIFNDDIDIPNKEHL</sequence>
<feature type="compositionally biased region" description="Polar residues" evidence="1">
    <location>
        <begin position="48"/>
        <end position="66"/>
    </location>
</feature>
<dbReference type="AlphaFoldDB" id="A0A177B118"/>
<keyword evidence="3" id="KW-1185">Reference proteome</keyword>
<organism evidence="2 3">
    <name type="scientific">Intoshia linei</name>
    <dbReference type="NCBI Taxonomy" id="1819745"/>
    <lineage>
        <taxon>Eukaryota</taxon>
        <taxon>Metazoa</taxon>
        <taxon>Spiralia</taxon>
        <taxon>Lophotrochozoa</taxon>
        <taxon>Mesozoa</taxon>
        <taxon>Orthonectida</taxon>
        <taxon>Rhopaluridae</taxon>
        <taxon>Intoshia</taxon>
    </lineage>
</organism>
<proteinExistence type="predicted"/>
<reference evidence="2 3" key="1">
    <citation type="submission" date="2016-04" db="EMBL/GenBank/DDBJ databases">
        <title>The genome of Intoshia linei affirms orthonectids as highly simplified spiralians.</title>
        <authorList>
            <person name="Mikhailov K.V."/>
            <person name="Slusarev G.S."/>
            <person name="Nikitin M.A."/>
            <person name="Logacheva M.D."/>
            <person name="Penin A."/>
            <person name="Aleoshin V."/>
            <person name="Panchin Y.V."/>
        </authorList>
    </citation>
    <scope>NUCLEOTIDE SEQUENCE [LARGE SCALE GENOMIC DNA]</scope>
    <source>
        <strain evidence="2">Intl2013</strain>
        <tissue evidence="2">Whole animal</tissue>
    </source>
</reference>
<dbReference type="EMBL" id="LWCA01000689">
    <property type="protein sequence ID" value="OAF67333.1"/>
    <property type="molecule type" value="Genomic_DNA"/>
</dbReference>
<dbReference type="Proteomes" id="UP000078046">
    <property type="component" value="Unassembled WGS sequence"/>
</dbReference>
<feature type="region of interest" description="Disordered" evidence="1">
    <location>
        <begin position="47"/>
        <end position="66"/>
    </location>
</feature>
<name>A0A177B118_9BILA</name>
<accession>A0A177B118</accession>